<dbReference type="Pfam" id="PF12867">
    <property type="entry name" value="DinB_2"/>
    <property type="match status" value="1"/>
</dbReference>
<proteinExistence type="predicted"/>
<dbReference type="Proteomes" id="UP000297900">
    <property type="component" value="Unassembled WGS sequence"/>
</dbReference>
<dbReference type="InterPro" id="IPR034660">
    <property type="entry name" value="DinB/YfiT-like"/>
</dbReference>
<reference evidence="2 3" key="1">
    <citation type="submission" date="2019-03" db="EMBL/GenBank/DDBJ databases">
        <title>Cohnella endophytica sp. nov., a novel endophytic bacterium isolated from bark of Sonneratia apetala.</title>
        <authorList>
            <person name="Tuo L."/>
        </authorList>
    </citation>
    <scope>NUCLEOTIDE SEQUENCE [LARGE SCALE GENOMIC DNA]</scope>
    <source>
        <strain evidence="2 3">CCTCC AB 208254</strain>
    </source>
</reference>
<dbReference type="InterPro" id="IPR024775">
    <property type="entry name" value="DinB-like"/>
</dbReference>
<protein>
    <submittedName>
        <fullName evidence="2">DinB family protein</fullName>
    </submittedName>
</protein>
<gene>
    <name evidence="2" type="ORF">E2980_18100</name>
</gene>
<evidence type="ECO:0000313" key="3">
    <source>
        <dbReference type="Proteomes" id="UP000297900"/>
    </source>
</evidence>
<name>A0A4Y8LTJ0_9BACL</name>
<dbReference type="AlphaFoldDB" id="A0A4Y8LTJ0"/>
<feature type="domain" description="DinB-like" evidence="1">
    <location>
        <begin position="31"/>
        <end position="164"/>
    </location>
</feature>
<comment type="caution">
    <text evidence="2">The sequence shown here is derived from an EMBL/GenBank/DDBJ whole genome shotgun (WGS) entry which is preliminary data.</text>
</comment>
<evidence type="ECO:0000313" key="2">
    <source>
        <dbReference type="EMBL" id="TFE23747.1"/>
    </source>
</evidence>
<dbReference type="EMBL" id="SOMN01000031">
    <property type="protein sequence ID" value="TFE23747.1"/>
    <property type="molecule type" value="Genomic_DNA"/>
</dbReference>
<keyword evidence="3" id="KW-1185">Reference proteome</keyword>
<sequence>MHMPKPIEGNFSPNWSNYIDAVQEGDLAQLLKDQEQDLLSLYSSIREEQSLYRYDEGKWSLKEVLGHINDTERIMSYRLLCVSRGDKTPLPRHQDIYVNGTNFDRRPLAELIADFRAVRAATLSLIQGLNEDELRRAGVVNNALTTAVAIAYFIIGHTHYHLNVVREKYIPYLQ</sequence>
<accession>A0A4Y8LTJ0</accession>
<dbReference type="SUPFAM" id="SSF109854">
    <property type="entry name" value="DinB/YfiT-like putative metalloenzymes"/>
    <property type="match status" value="1"/>
</dbReference>
<evidence type="ECO:0000259" key="1">
    <source>
        <dbReference type="Pfam" id="PF12867"/>
    </source>
</evidence>
<organism evidence="2 3">
    <name type="scientific">Cohnella luojiensis</name>
    <dbReference type="NCBI Taxonomy" id="652876"/>
    <lineage>
        <taxon>Bacteria</taxon>
        <taxon>Bacillati</taxon>
        <taxon>Bacillota</taxon>
        <taxon>Bacilli</taxon>
        <taxon>Bacillales</taxon>
        <taxon>Paenibacillaceae</taxon>
        <taxon>Cohnella</taxon>
    </lineage>
</organism>
<dbReference type="Gene3D" id="1.20.120.450">
    <property type="entry name" value="dinb family like domain"/>
    <property type="match status" value="1"/>
</dbReference>
<dbReference type="OrthoDB" id="9793216at2"/>
<dbReference type="RefSeq" id="WP_135153647.1">
    <property type="nucleotide sequence ID" value="NZ_SOMN01000031.1"/>
</dbReference>